<reference evidence="5 6" key="1">
    <citation type="submission" date="2019-12" db="EMBL/GenBank/DDBJ databases">
        <title>Novel species isolated from a subtropical stream in China.</title>
        <authorList>
            <person name="Lu H."/>
        </authorList>
    </citation>
    <scope>NUCLEOTIDE SEQUENCE [LARGE SCALE GENOMIC DNA]</scope>
    <source>
        <strain evidence="5 6">FT94W</strain>
    </source>
</reference>
<dbReference type="SUPFAM" id="SSF51161">
    <property type="entry name" value="Trimeric LpxA-like enzymes"/>
    <property type="match status" value="1"/>
</dbReference>
<dbReference type="Pfam" id="PF17836">
    <property type="entry name" value="PglD_N"/>
    <property type="match status" value="1"/>
</dbReference>
<dbReference type="RefSeq" id="WP_160991538.1">
    <property type="nucleotide sequence ID" value="NZ_WWCO01000012.1"/>
</dbReference>
<evidence type="ECO:0000256" key="2">
    <source>
        <dbReference type="ARBA" id="ARBA00022679"/>
    </source>
</evidence>
<accession>A0ABW9V9V8</accession>
<dbReference type="PROSITE" id="PS00101">
    <property type="entry name" value="HEXAPEP_TRANSFERASES"/>
    <property type="match status" value="1"/>
</dbReference>
<evidence type="ECO:0000256" key="3">
    <source>
        <dbReference type="ARBA" id="ARBA00022737"/>
    </source>
</evidence>
<keyword evidence="2" id="KW-0808">Transferase</keyword>
<dbReference type="InterPro" id="IPR050179">
    <property type="entry name" value="Trans_hexapeptide_repeat"/>
</dbReference>
<evidence type="ECO:0000256" key="1">
    <source>
        <dbReference type="ARBA" id="ARBA00007274"/>
    </source>
</evidence>
<feature type="domain" description="PglD N-terminal" evidence="4">
    <location>
        <begin position="7"/>
        <end position="81"/>
    </location>
</feature>
<keyword evidence="3" id="KW-0677">Repeat</keyword>
<keyword evidence="6" id="KW-1185">Reference proteome</keyword>
<sequence length="215" mass="22449">MSNAHTLIIVGASGHALNVHFLAERLDVPIKGFLDDNPETWGNEILGSVVLGSIDSWIEHSECQFIVAVGSPRVRRRIVEQMERLGSPNYATLIDPAAVASGRKVTIGAGSVICAGAMLTTQISLGKHGVINRNATVGHDAQMGDYVTIAPLAAVSGHVTLADLVEVGTGACIRQGVTMAPGSMLGMGGVLTQNTDDNAVMVGNPARLLRHLPSI</sequence>
<gene>
    <name evidence="5" type="ORF">GTP38_17695</name>
</gene>
<organism evidence="5 6">
    <name type="scientific">Duganella lactea</name>
    <dbReference type="NCBI Taxonomy" id="2692173"/>
    <lineage>
        <taxon>Bacteria</taxon>
        <taxon>Pseudomonadati</taxon>
        <taxon>Pseudomonadota</taxon>
        <taxon>Betaproteobacteria</taxon>
        <taxon>Burkholderiales</taxon>
        <taxon>Oxalobacteraceae</taxon>
        <taxon>Telluria group</taxon>
        <taxon>Duganella</taxon>
    </lineage>
</organism>
<dbReference type="PANTHER" id="PTHR43300">
    <property type="entry name" value="ACETYLTRANSFERASE"/>
    <property type="match status" value="1"/>
</dbReference>
<name>A0ABW9V9V8_9BURK</name>
<dbReference type="Gene3D" id="2.160.10.10">
    <property type="entry name" value="Hexapeptide repeat proteins"/>
    <property type="match status" value="1"/>
</dbReference>
<evidence type="ECO:0000313" key="6">
    <source>
        <dbReference type="Proteomes" id="UP000449678"/>
    </source>
</evidence>
<dbReference type="Proteomes" id="UP000449678">
    <property type="component" value="Unassembled WGS sequence"/>
</dbReference>
<dbReference type="InterPro" id="IPR018357">
    <property type="entry name" value="Hexapep_transf_CS"/>
</dbReference>
<dbReference type="PANTHER" id="PTHR43300:SF7">
    <property type="entry name" value="UDP-N-ACETYLBACILLOSAMINE N-ACETYLTRANSFERASE"/>
    <property type="match status" value="1"/>
</dbReference>
<proteinExistence type="inferred from homology"/>
<dbReference type="InterPro" id="IPR020019">
    <property type="entry name" value="AcTrfase_PglD-like"/>
</dbReference>
<comment type="similarity">
    <text evidence="1">Belongs to the transferase hexapeptide repeat family.</text>
</comment>
<dbReference type="CDD" id="cd03360">
    <property type="entry name" value="LbH_AT_putative"/>
    <property type="match status" value="1"/>
</dbReference>
<protein>
    <submittedName>
        <fullName evidence="5">Acetyltransferase</fullName>
    </submittedName>
</protein>
<dbReference type="Gene3D" id="3.40.50.20">
    <property type="match status" value="1"/>
</dbReference>
<evidence type="ECO:0000313" key="5">
    <source>
        <dbReference type="EMBL" id="MYM36168.1"/>
    </source>
</evidence>
<dbReference type="InterPro" id="IPR041561">
    <property type="entry name" value="PglD_N"/>
</dbReference>
<comment type="caution">
    <text evidence="5">The sequence shown here is derived from an EMBL/GenBank/DDBJ whole genome shotgun (WGS) entry which is preliminary data.</text>
</comment>
<dbReference type="EMBL" id="WWCO01000012">
    <property type="protein sequence ID" value="MYM36168.1"/>
    <property type="molecule type" value="Genomic_DNA"/>
</dbReference>
<dbReference type="NCBIfam" id="TIGR03570">
    <property type="entry name" value="NeuD_NnaD"/>
    <property type="match status" value="1"/>
</dbReference>
<dbReference type="InterPro" id="IPR011004">
    <property type="entry name" value="Trimer_LpxA-like_sf"/>
</dbReference>
<evidence type="ECO:0000259" key="4">
    <source>
        <dbReference type="Pfam" id="PF17836"/>
    </source>
</evidence>